<evidence type="ECO:0000313" key="3">
    <source>
        <dbReference type="Proteomes" id="UP000182486"/>
    </source>
</evidence>
<sequence length="388" mass="41459">MAAFAQRVRAARIERGWSLSELAAVVPCDKGHLSRIENGGRRPTAELARRIDEVLGARGDIVAASHLDAVAADDARPWETAELLRRVQANDAGPATVEALHATVVELCCQYATQPAAELRGEAHGWMREVARLLHRPTGLAAHRELLVAAGWLALLVGCVEYDLGMRAGAEATRTAARQLGDEAGHPEIIAWAQEMAAWFALTQSRYRDVLTAAQAGQAVAPSGSAAVQLAGQEAKAFARLGDVAGVQEALGRGRALLDRMPAPDRPDHHFVVDPDKWDFYAMDAYRLAGDDERAARHARTVLTLGAGPDGERAPMRMAEARLTLAAVAARAGNLEEAVSTGVGALAAGRRSLPSLLMVAGELDVELHRRFAGEPAADGFREALRDVR</sequence>
<gene>
    <name evidence="2" type="ORF">BG844_13935</name>
</gene>
<comment type="caution">
    <text evidence="2">The sequence shown here is derived from an EMBL/GenBank/DDBJ whole genome shotgun (WGS) entry which is preliminary data.</text>
</comment>
<dbReference type="SMART" id="SM00530">
    <property type="entry name" value="HTH_XRE"/>
    <property type="match status" value="1"/>
</dbReference>
<dbReference type="InterPro" id="IPR001387">
    <property type="entry name" value="Cro/C1-type_HTH"/>
</dbReference>
<reference evidence="2 3" key="1">
    <citation type="submission" date="2016-09" db="EMBL/GenBank/DDBJ databases">
        <title>Couchioplanes caeruleus draft genome sequence.</title>
        <authorList>
            <person name="Sheehan J."/>
            <person name="Caffrey P."/>
        </authorList>
    </citation>
    <scope>NUCLEOTIDE SEQUENCE [LARGE SCALE GENOMIC DNA]</scope>
    <source>
        <strain evidence="2 3">DSM 43634</strain>
    </source>
</reference>
<dbReference type="CDD" id="cd00093">
    <property type="entry name" value="HTH_XRE"/>
    <property type="match status" value="1"/>
</dbReference>
<evidence type="ECO:0000313" key="2">
    <source>
        <dbReference type="EMBL" id="OJF13678.1"/>
    </source>
</evidence>
<organism evidence="2 3">
    <name type="scientific">Couchioplanes caeruleus subsp. caeruleus</name>
    <dbReference type="NCBI Taxonomy" id="56427"/>
    <lineage>
        <taxon>Bacteria</taxon>
        <taxon>Bacillati</taxon>
        <taxon>Actinomycetota</taxon>
        <taxon>Actinomycetes</taxon>
        <taxon>Micromonosporales</taxon>
        <taxon>Micromonosporaceae</taxon>
        <taxon>Couchioplanes</taxon>
    </lineage>
</organism>
<dbReference type="AlphaFoldDB" id="A0A1K0GMU4"/>
<dbReference type="RefSeq" id="WP_071805766.1">
    <property type="nucleotide sequence ID" value="NZ_MEIA01000140.1"/>
</dbReference>
<proteinExistence type="predicted"/>
<evidence type="ECO:0000259" key="1">
    <source>
        <dbReference type="PROSITE" id="PS50943"/>
    </source>
</evidence>
<dbReference type="PROSITE" id="PS50943">
    <property type="entry name" value="HTH_CROC1"/>
    <property type="match status" value="1"/>
</dbReference>
<keyword evidence="3" id="KW-1185">Reference proteome</keyword>
<name>A0A1K0GMU4_9ACTN</name>
<dbReference type="EMBL" id="MEIA01000140">
    <property type="protein sequence ID" value="OJF13678.1"/>
    <property type="molecule type" value="Genomic_DNA"/>
</dbReference>
<dbReference type="Pfam" id="PF13560">
    <property type="entry name" value="HTH_31"/>
    <property type="match status" value="1"/>
</dbReference>
<accession>A0A1K0GMU4</accession>
<protein>
    <submittedName>
        <fullName evidence="2">XRE family transcriptional regulator</fullName>
    </submittedName>
</protein>
<dbReference type="GO" id="GO:0003677">
    <property type="term" value="F:DNA binding"/>
    <property type="evidence" value="ECO:0007669"/>
    <property type="project" value="InterPro"/>
</dbReference>
<dbReference type="Gene3D" id="1.10.260.40">
    <property type="entry name" value="lambda repressor-like DNA-binding domains"/>
    <property type="match status" value="1"/>
</dbReference>
<dbReference type="Proteomes" id="UP000182486">
    <property type="component" value="Unassembled WGS sequence"/>
</dbReference>
<dbReference type="SUPFAM" id="SSF47413">
    <property type="entry name" value="lambda repressor-like DNA-binding domains"/>
    <property type="match status" value="1"/>
</dbReference>
<feature type="domain" description="HTH cro/C1-type" evidence="1">
    <location>
        <begin position="8"/>
        <end position="62"/>
    </location>
</feature>
<dbReference type="InterPro" id="IPR010982">
    <property type="entry name" value="Lambda_DNA-bd_dom_sf"/>
</dbReference>